<evidence type="ECO:0000313" key="18">
    <source>
        <dbReference type="EMBL" id="ANB11946.1"/>
    </source>
</evidence>
<feature type="compositionally biased region" description="Basic and acidic residues" evidence="16">
    <location>
        <begin position="259"/>
        <end position="275"/>
    </location>
</feature>
<feature type="compositionally biased region" description="Basic and acidic residues" evidence="16">
    <location>
        <begin position="77"/>
        <end position="89"/>
    </location>
</feature>
<dbReference type="InterPro" id="IPR029063">
    <property type="entry name" value="SAM-dependent_MTases_sf"/>
</dbReference>
<evidence type="ECO:0000256" key="12">
    <source>
        <dbReference type="ARBA" id="ARBA00029821"/>
    </source>
</evidence>
<dbReference type="Gene3D" id="1.10.260.170">
    <property type="match status" value="1"/>
</dbReference>
<dbReference type="GeneID" id="30033564"/>
<feature type="region of interest" description="Disordered" evidence="16">
    <location>
        <begin position="1"/>
        <end position="202"/>
    </location>
</feature>
<dbReference type="GO" id="GO:0006281">
    <property type="term" value="P:DNA repair"/>
    <property type="evidence" value="ECO:0007669"/>
    <property type="project" value="InterPro"/>
</dbReference>
<comment type="subcellular location">
    <subcellularLocation>
        <location evidence="1 14">Nucleus</location>
    </subcellularLocation>
</comment>
<feature type="region of interest" description="Disordered" evidence="16">
    <location>
        <begin position="255"/>
        <end position="275"/>
    </location>
</feature>
<evidence type="ECO:0000256" key="16">
    <source>
        <dbReference type="SAM" id="MobiDB-lite"/>
    </source>
</evidence>
<sequence length="610" mass="66675">MFFSQLSKVSGSASKGHPQNSANVKKTVITTTKVVRKSSSPLAQPAAAASGSHGSGSSSGSGISGGIAGSNVGNNSSKRDRQVKNRHSSEPVASSKRKRVENRSTAGARTGRATAGSSPLATDQNGSTGSTGGSSGVGGRGGDRATSSPKPRKRRTAKSYNTRVSDESSSEEEENWELTLKKPSSASITATQSPSSDLEFEDGQTSRQFYLDPENHSSELAGPVDIISFAQLVTSTSRNVRYKPLFDFKKNTVNNSRNESYKTNEPENEQKDDEKRTITLQLPFGSEEYPVMIPSKVEEANPIDEIAAVFEMTATVFVPGGGENSPSWLIKHPSNQDCILRRLRRAVKNNDSQSFHRSIDEFNDLILSLRESGAIESTIKSIDRLPTPTIYELLNQVYRRVVSPRTHELRDYKAFSSNVYGELLPPFVTEIFRQTKLVPSSVFIDLGSGVGNCVLQAALEIGCESWGCEMMKTASELATKQKTELENRVNKLYRLAMGSINLVSSDFVQDESIHAVLHRADVLLVNNYAFDAELNGQLVNMFLDLKDGCKIVSLRSFVPTGHVITEHNRESPINILRVEKRHFSNDSVSWTTAGGDYYIATIDRSRLTAS</sequence>
<dbReference type="EMBL" id="CP014501">
    <property type="protein sequence ID" value="ANB11946.1"/>
    <property type="molecule type" value="Genomic_DNA"/>
</dbReference>
<evidence type="ECO:0000256" key="14">
    <source>
        <dbReference type="PIRNR" id="PIRNR017570"/>
    </source>
</evidence>
<evidence type="ECO:0000256" key="2">
    <source>
        <dbReference type="ARBA" id="ARBA00012190"/>
    </source>
</evidence>
<comment type="function">
    <text evidence="14">Histone methyltransferase that specifically trimethylates histone H3 to form H3K79me3. This methylation is required for telomere silencing and for the pachytene checkpoint during the meiotic cell cycle by allowing the recruitment of RAD9 to double strand breaks. Nucleosomes are preferred as substrate compared to free histone.</text>
</comment>
<evidence type="ECO:0000256" key="7">
    <source>
        <dbReference type="ARBA" id="ARBA00022737"/>
    </source>
</evidence>
<dbReference type="GO" id="GO:0000781">
    <property type="term" value="C:chromosome, telomeric region"/>
    <property type="evidence" value="ECO:0007669"/>
    <property type="project" value="GOC"/>
</dbReference>
<feature type="compositionally biased region" description="Polar residues" evidence="16">
    <location>
        <begin position="1"/>
        <end position="23"/>
    </location>
</feature>
<evidence type="ECO:0000256" key="13">
    <source>
        <dbReference type="ARBA" id="ARBA00047770"/>
    </source>
</evidence>
<evidence type="ECO:0000256" key="6">
    <source>
        <dbReference type="ARBA" id="ARBA00022691"/>
    </source>
</evidence>
<dbReference type="Gene3D" id="3.40.50.150">
    <property type="entry name" value="Vaccinia Virus protein VP39"/>
    <property type="match status" value="1"/>
</dbReference>
<dbReference type="GO" id="GO:0000786">
    <property type="term" value="C:nucleosome"/>
    <property type="evidence" value="ECO:0007669"/>
    <property type="project" value="InterPro"/>
</dbReference>
<feature type="binding site" evidence="15">
    <location>
        <position position="469"/>
    </location>
    <ligand>
        <name>S-adenosyl-L-methionine</name>
        <dbReference type="ChEBI" id="CHEBI:59789"/>
    </ligand>
</feature>
<accession>A0A167CPB5</accession>
<dbReference type="RefSeq" id="XP_018734423.1">
    <property type="nucleotide sequence ID" value="XM_018878632.1"/>
</dbReference>
<evidence type="ECO:0000256" key="15">
    <source>
        <dbReference type="PIRSR" id="PIRSR017570-1"/>
    </source>
</evidence>
<dbReference type="PIRSF" id="PIRSF017570">
    <property type="entry name" value="Histone_H3-K79_MeTrfase"/>
    <property type="match status" value="1"/>
</dbReference>
<evidence type="ECO:0000256" key="3">
    <source>
        <dbReference type="ARBA" id="ARBA00020987"/>
    </source>
</evidence>
<dbReference type="InterPro" id="IPR030445">
    <property type="entry name" value="H3-K79_meTrfase"/>
</dbReference>
<keyword evidence="10 14" id="KW-0804">Transcription</keyword>
<feature type="compositionally biased region" description="Low complexity" evidence="16">
    <location>
        <begin position="24"/>
        <end position="52"/>
    </location>
</feature>
<organism evidence="18 19">
    <name type="scientific">Sugiyamaella lignohabitans</name>
    <dbReference type="NCBI Taxonomy" id="796027"/>
    <lineage>
        <taxon>Eukaryota</taxon>
        <taxon>Fungi</taxon>
        <taxon>Dikarya</taxon>
        <taxon>Ascomycota</taxon>
        <taxon>Saccharomycotina</taxon>
        <taxon>Dipodascomycetes</taxon>
        <taxon>Dipodascales</taxon>
        <taxon>Trichomonascaceae</taxon>
        <taxon>Sugiyamaella</taxon>
    </lineage>
</organism>
<keyword evidence="9 14" id="KW-0805">Transcription regulation</keyword>
<comment type="catalytic activity">
    <reaction evidence="13 14">
        <text>L-lysyl(79)-[histone H3] + 3 S-adenosyl-L-methionine = N(6),N(6),N(6)-trimethyl-L-lysyl(79)-[histone H3] + 3 S-adenosyl-L-homocysteine + 3 H(+)</text>
        <dbReference type="Rhea" id="RHEA:60328"/>
        <dbReference type="Rhea" id="RHEA-COMP:15549"/>
        <dbReference type="Rhea" id="RHEA-COMP:15552"/>
        <dbReference type="ChEBI" id="CHEBI:15378"/>
        <dbReference type="ChEBI" id="CHEBI:29969"/>
        <dbReference type="ChEBI" id="CHEBI:57856"/>
        <dbReference type="ChEBI" id="CHEBI:59789"/>
        <dbReference type="ChEBI" id="CHEBI:61961"/>
        <dbReference type="EC" id="2.1.1.360"/>
    </reaction>
</comment>
<dbReference type="PROSITE" id="PS51569">
    <property type="entry name" value="DOT1"/>
    <property type="match status" value="1"/>
</dbReference>
<evidence type="ECO:0000256" key="11">
    <source>
        <dbReference type="ARBA" id="ARBA00023242"/>
    </source>
</evidence>
<gene>
    <name evidence="18" type="primary">DOT1</name>
    <name evidence="18" type="ORF">AWJ20_173</name>
</gene>
<evidence type="ECO:0000256" key="1">
    <source>
        <dbReference type="ARBA" id="ARBA00004123"/>
    </source>
</evidence>
<dbReference type="SUPFAM" id="SSF53335">
    <property type="entry name" value="S-adenosyl-L-methionine-dependent methyltransferases"/>
    <property type="match status" value="1"/>
</dbReference>
<dbReference type="GO" id="GO:0000077">
    <property type="term" value="P:DNA damage checkpoint signaling"/>
    <property type="evidence" value="ECO:0007669"/>
    <property type="project" value="InterPro"/>
</dbReference>
<keyword evidence="8 14" id="KW-0156">Chromatin regulator</keyword>
<dbReference type="InterPro" id="IPR021162">
    <property type="entry name" value="Dot1"/>
</dbReference>
<dbReference type="OrthoDB" id="443402at2759"/>
<dbReference type="PANTHER" id="PTHR21451:SF0">
    <property type="entry name" value="HISTONE-LYSINE N-METHYLTRANSFERASE, H3 LYSINE-79 SPECIFIC"/>
    <property type="match status" value="1"/>
</dbReference>
<dbReference type="KEGG" id="slb:AWJ20_173"/>
<dbReference type="AlphaFoldDB" id="A0A167CPB5"/>
<dbReference type="GO" id="GO:0031509">
    <property type="term" value="P:subtelomeric heterochromatin formation"/>
    <property type="evidence" value="ECO:0007669"/>
    <property type="project" value="InterPro"/>
</dbReference>
<feature type="binding site" evidence="15">
    <location>
        <begin position="506"/>
        <end position="507"/>
    </location>
    <ligand>
        <name>S-adenosyl-L-methionine</name>
        <dbReference type="ChEBI" id="CHEBI:59789"/>
    </ligand>
</feature>
<dbReference type="EC" id="2.1.1.360" evidence="2 14"/>
<dbReference type="Proteomes" id="UP000189580">
    <property type="component" value="Chromosome a"/>
</dbReference>
<dbReference type="FunFam" id="3.40.50.150:FF:000033">
    <property type="entry name" value="Histone-lysine N-methyltransferase, H3 lysine-79 specific"/>
    <property type="match status" value="1"/>
</dbReference>
<evidence type="ECO:0000256" key="5">
    <source>
        <dbReference type="ARBA" id="ARBA00022679"/>
    </source>
</evidence>
<keyword evidence="6 14" id="KW-0949">S-adenosyl-L-methionine</keyword>
<keyword evidence="5 14" id="KW-0808">Transferase</keyword>
<feature type="compositionally biased region" description="Gly residues" evidence="16">
    <location>
        <begin position="53"/>
        <end position="68"/>
    </location>
</feature>
<dbReference type="GO" id="GO:0032259">
    <property type="term" value="P:methylation"/>
    <property type="evidence" value="ECO:0007669"/>
    <property type="project" value="UniProtKB-KW"/>
</dbReference>
<feature type="compositionally biased region" description="Low complexity" evidence="16">
    <location>
        <begin position="103"/>
        <end position="118"/>
    </location>
</feature>
<keyword evidence="7" id="KW-0677">Repeat</keyword>
<evidence type="ECO:0000259" key="17">
    <source>
        <dbReference type="PROSITE" id="PS51569"/>
    </source>
</evidence>
<dbReference type="InterPro" id="IPR025789">
    <property type="entry name" value="DOT1_dom"/>
</dbReference>
<dbReference type="Pfam" id="PF08123">
    <property type="entry name" value="DOT1"/>
    <property type="match status" value="1"/>
</dbReference>
<feature type="domain" description="DOT1" evidence="17">
    <location>
        <begin position="289"/>
        <end position="610"/>
    </location>
</feature>
<evidence type="ECO:0000256" key="10">
    <source>
        <dbReference type="ARBA" id="ARBA00023163"/>
    </source>
</evidence>
<protein>
    <recommendedName>
        <fullName evidence="3 14">Histone-lysine N-methyltransferase, H3 lysine-79 specific</fullName>
        <ecNumber evidence="2 14">2.1.1.360</ecNumber>
    </recommendedName>
    <alternativeName>
        <fullName evidence="12 14">Histone H3-K79 methyltransferase</fullName>
    </alternativeName>
</protein>
<comment type="similarity">
    <text evidence="14">Belongs to the class I-like SAM-binding methyltransferase superfamily. DOT1 family.</text>
</comment>
<feature type="compositionally biased region" description="Gly residues" evidence="16">
    <location>
        <begin position="129"/>
        <end position="140"/>
    </location>
</feature>
<evidence type="ECO:0000256" key="4">
    <source>
        <dbReference type="ARBA" id="ARBA00022603"/>
    </source>
</evidence>
<evidence type="ECO:0000256" key="9">
    <source>
        <dbReference type="ARBA" id="ARBA00023015"/>
    </source>
</evidence>
<proteinExistence type="inferred from homology"/>
<evidence type="ECO:0000313" key="19">
    <source>
        <dbReference type="Proteomes" id="UP000189580"/>
    </source>
</evidence>
<dbReference type="GO" id="GO:0042393">
    <property type="term" value="F:histone binding"/>
    <property type="evidence" value="ECO:0007669"/>
    <property type="project" value="InterPro"/>
</dbReference>
<keyword evidence="4 14" id="KW-0489">Methyltransferase</keyword>
<feature type="compositionally biased region" description="Polar residues" evidence="16">
    <location>
        <begin position="182"/>
        <end position="196"/>
    </location>
</feature>
<name>A0A167CPB5_9ASCO</name>
<feature type="binding site" evidence="15">
    <location>
        <begin position="443"/>
        <end position="452"/>
    </location>
    <ligand>
        <name>S-adenosyl-L-methionine</name>
        <dbReference type="ChEBI" id="CHEBI:59789"/>
    </ligand>
</feature>
<evidence type="ECO:0000256" key="8">
    <source>
        <dbReference type="ARBA" id="ARBA00022853"/>
    </source>
</evidence>
<dbReference type="GO" id="GO:0140956">
    <property type="term" value="F:histone H3K79 trimethyltransferase activity"/>
    <property type="evidence" value="ECO:0007669"/>
    <property type="project" value="UniProtKB-EC"/>
</dbReference>
<keyword evidence="19" id="KW-1185">Reference proteome</keyword>
<dbReference type="PANTHER" id="PTHR21451">
    <property type="entry name" value="HISTONE H3 METHYLTRANSFERASE"/>
    <property type="match status" value="1"/>
</dbReference>
<dbReference type="GO" id="GO:0005634">
    <property type="term" value="C:nucleus"/>
    <property type="evidence" value="ECO:0007669"/>
    <property type="project" value="UniProtKB-SubCell"/>
</dbReference>
<reference evidence="18 19" key="1">
    <citation type="submission" date="2016-02" db="EMBL/GenBank/DDBJ databases">
        <title>Complete genome sequence and transcriptome regulation of the pentose utilising yeast Sugiyamaella lignohabitans.</title>
        <authorList>
            <person name="Bellasio M."/>
            <person name="Peymann A."/>
            <person name="Valli M."/>
            <person name="Sipitzky M."/>
            <person name="Graf A."/>
            <person name="Sauer M."/>
            <person name="Marx H."/>
            <person name="Mattanovich D."/>
        </authorList>
    </citation>
    <scope>NUCLEOTIDE SEQUENCE [LARGE SCALE GENOMIC DNA]</scope>
    <source>
        <strain evidence="18 19">CBS 10342</strain>
    </source>
</reference>
<keyword evidence="11 14" id="KW-0539">Nucleus</keyword>
<feature type="binding site" evidence="15">
    <location>
        <begin position="420"/>
        <end position="423"/>
    </location>
    <ligand>
        <name>S-adenosyl-L-methionine</name>
        <dbReference type="ChEBI" id="CHEBI:59789"/>
    </ligand>
</feature>